<dbReference type="EMBL" id="CP144543">
    <property type="protein sequence ID" value="WVW82763.1"/>
    <property type="molecule type" value="Genomic_DNA"/>
</dbReference>
<feature type="region of interest" description="Disordered" evidence="1">
    <location>
        <begin position="26"/>
        <end position="49"/>
    </location>
</feature>
<dbReference type="GeneID" id="30213556"/>
<dbReference type="AlphaFoldDB" id="A0A1B9FRT4"/>
<sequence>MDQQDIVSDIGCTEFTLPHVSDQLSSEFEDHVQSQMREWPSHANADPSTLIGAHTRLPTSITTSIRGAANEPAEAWNRVVNAASRCVRDGIFNDKIIELRNNGETVRDR</sequence>
<proteinExistence type="predicted"/>
<accession>A0A1B9FRT4</accession>
<evidence type="ECO:0000313" key="3">
    <source>
        <dbReference type="EMBL" id="WVW82763.1"/>
    </source>
</evidence>
<organism evidence="2">
    <name type="scientific">Kwoniella bestiolae CBS 10118</name>
    <dbReference type="NCBI Taxonomy" id="1296100"/>
    <lineage>
        <taxon>Eukaryota</taxon>
        <taxon>Fungi</taxon>
        <taxon>Dikarya</taxon>
        <taxon>Basidiomycota</taxon>
        <taxon>Agaricomycotina</taxon>
        <taxon>Tremellomycetes</taxon>
        <taxon>Tremellales</taxon>
        <taxon>Cryptococcaceae</taxon>
        <taxon>Kwoniella</taxon>
    </lineage>
</organism>
<evidence type="ECO:0000313" key="2">
    <source>
        <dbReference type="EMBL" id="OCF21478.1"/>
    </source>
</evidence>
<dbReference type="KEGG" id="kbi:30213556"/>
<keyword evidence="4" id="KW-1185">Reference proteome</keyword>
<dbReference type="Proteomes" id="UP000092730">
    <property type="component" value="Chromosome 3"/>
</dbReference>
<reference evidence="3" key="4">
    <citation type="submission" date="2024-02" db="EMBL/GenBank/DDBJ databases">
        <title>Comparative genomics of Cryptococcus and Kwoniella reveals pathogenesis evolution and contrasting modes of karyotype evolution via chromosome fusion or intercentromeric recombination.</title>
        <authorList>
            <person name="Coelho M.A."/>
            <person name="David-Palma M."/>
            <person name="Shea T."/>
            <person name="Bowers K."/>
            <person name="McGinley-Smith S."/>
            <person name="Mohammad A.W."/>
            <person name="Gnirke A."/>
            <person name="Yurkov A.M."/>
            <person name="Nowrousian M."/>
            <person name="Sun S."/>
            <person name="Cuomo C.A."/>
            <person name="Heitman J."/>
        </authorList>
    </citation>
    <scope>NUCLEOTIDE SEQUENCE</scope>
    <source>
        <strain evidence="3">CBS 10118</strain>
    </source>
</reference>
<reference evidence="3" key="2">
    <citation type="submission" date="2013-07" db="EMBL/GenBank/DDBJ databases">
        <authorList>
            <consortium name="The Broad Institute Genome Sequencing Platform"/>
            <person name="Cuomo C."/>
            <person name="Litvintseva A."/>
            <person name="Chen Y."/>
            <person name="Heitman J."/>
            <person name="Sun S."/>
            <person name="Springer D."/>
            <person name="Dromer F."/>
            <person name="Young S.K."/>
            <person name="Zeng Q."/>
            <person name="Gargeya S."/>
            <person name="Fitzgerald M."/>
            <person name="Abouelleil A."/>
            <person name="Alvarado L."/>
            <person name="Berlin A.M."/>
            <person name="Chapman S.B."/>
            <person name="Dewar J."/>
            <person name="Goldberg J."/>
            <person name="Griggs A."/>
            <person name="Gujja S."/>
            <person name="Hansen M."/>
            <person name="Howarth C."/>
            <person name="Imamovic A."/>
            <person name="Larimer J."/>
            <person name="McCowan C."/>
            <person name="Murphy C."/>
            <person name="Pearson M."/>
            <person name="Priest M."/>
            <person name="Roberts A."/>
            <person name="Saif S."/>
            <person name="Shea T."/>
            <person name="Sykes S."/>
            <person name="Wortman J."/>
            <person name="Nusbaum C."/>
            <person name="Birren B."/>
        </authorList>
    </citation>
    <scope>NUCLEOTIDE SEQUENCE</scope>
    <source>
        <strain evidence="3">CBS 10118</strain>
    </source>
</reference>
<dbReference type="VEuPathDB" id="FungiDB:I302_09157"/>
<gene>
    <name evidence="2" type="ORF">I302_09157</name>
    <name evidence="3" type="ORF">I302_104774</name>
</gene>
<evidence type="ECO:0000313" key="4">
    <source>
        <dbReference type="Proteomes" id="UP000092730"/>
    </source>
</evidence>
<reference evidence="2" key="1">
    <citation type="submission" date="2013-07" db="EMBL/GenBank/DDBJ databases">
        <title>The Genome Sequence of Cryptococcus bestiolae CBS10118.</title>
        <authorList>
            <consortium name="The Broad Institute Genome Sequencing Platform"/>
            <person name="Cuomo C."/>
            <person name="Litvintseva A."/>
            <person name="Chen Y."/>
            <person name="Heitman J."/>
            <person name="Sun S."/>
            <person name="Springer D."/>
            <person name="Dromer F."/>
            <person name="Young S.K."/>
            <person name="Zeng Q."/>
            <person name="Gargeya S."/>
            <person name="Fitzgerald M."/>
            <person name="Abouelleil A."/>
            <person name="Alvarado L."/>
            <person name="Berlin A.M."/>
            <person name="Chapman S.B."/>
            <person name="Dewar J."/>
            <person name="Goldberg J."/>
            <person name="Griggs A."/>
            <person name="Gujja S."/>
            <person name="Hansen M."/>
            <person name="Howarth C."/>
            <person name="Imamovic A."/>
            <person name="Larimer J."/>
            <person name="McCowan C."/>
            <person name="Murphy C."/>
            <person name="Pearson M."/>
            <person name="Priest M."/>
            <person name="Roberts A."/>
            <person name="Saif S."/>
            <person name="Shea T."/>
            <person name="Sykes S."/>
            <person name="Wortman J."/>
            <person name="Nusbaum C."/>
            <person name="Birren B."/>
        </authorList>
    </citation>
    <scope>NUCLEOTIDE SEQUENCE [LARGE SCALE GENOMIC DNA]</scope>
    <source>
        <strain evidence="2">CBS 10118</strain>
    </source>
</reference>
<protein>
    <submittedName>
        <fullName evidence="2">Uncharacterized protein</fullName>
    </submittedName>
</protein>
<reference evidence="2" key="3">
    <citation type="submission" date="2016-07" db="EMBL/GenBank/DDBJ databases">
        <title>Evolution of pathogenesis and genome organization in the Tremellales.</title>
        <authorList>
            <person name="Cuomo C."/>
            <person name="Litvintseva A."/>
            <person name="Heitman J."/>
            <person name="Chen Y."/>
            <person name="Sun S."/>
            <person name="Springer D."/>
            <person name="Dromer F."/>
            <person name="Young S."/>
            <person name="Zeng Q."/>
            <person name="Chapman S."/>
            <person name="Gujja S."/>
            <person name="Saif S."/>
            <person name="Birren B."/>
        </authorList>
    </citation>
    <scope>NUCLEOTIDE SEQUENCE</scope>
    <source>
        <strain evidence="2">CBS 10118</strain>
    </source>
</reference>
<dbReference type="EMBL" id="KV700382">
    <property type="protein sequence ID" value="OCF21478.1"/>
    <property type="molecule type" value="Genomic_DNA"/>
</dbReference>
<name>A0A1B9FRT4_9TREE</name>
<dbReference type="RefSeq" id="XP_019042548.1">
    <property type="nucleotide sequence ID" value="XM_019195725.1"/>
</dbReference>
<evidence type="ECO:0000256" key="1">
    <source>
        <dbReference type="SAM" id="MobiDB-lite"/>
    </source>
</evidence>